<protein>
    <submittedName>
        <fullName evidence="2">Membrane protein</fullName>
    </submittedName>
</protein>
<sequence length="451" mass="51473">METQKQKKSFGQWLKTSITVRMLMVGILILVLLIPLSYIKDLIRERSYRQEEVVREINQKWGNEVLLYGPILKIPYQVHTLKKTWDDKTKSYNEEDVITIKYAFFFPNTLDIKANIESETLGRSIYESVVYTADMKITGSFTTPNFETQDIAAADILWNKATVQVNSTNLKGIRSNLELKLGADQYPLRSRYAQNSYTNTLETKFLKDSSLPKENTIDFSLDLLINGSEQLRFIPVGRETNVSMTSNWASPSFNGNYLPDTKTKQISDQGFKANWKVLQINREFEQEFFGELPHINASAFGVKLLIPVDEYQKSERAAKYGYLVIALTFLVFFLIQAISKIHIHPFQYLMVGLALTMFYTLLISISEHSSFLQAYAIAGSAVVLLTSMYSKAILKSYKFMGFIAASLAALYAFIFVIIQLESYALLVGSIGLFLILGTIMMISRKIDWKNE</sequence>
<dbReference type="eggNOG" id="COG4452">
    <property type="taxonomic scope" value="Bacteria"/>
</dbReference>
<dbReference type="RefSeq" id="WP_034242774.1">
    <property type="nucleotide sequence ID" value="NZ_AQRA01000006.1"/>
</dbReference>
<dbReference type="STRING" id="1317122.ATO12_18425"/>
<keyword evidence="1" id="KW-0472">Membrane</keyword>
<keyword evidence="1" id="KW-0812">Transmembrane</keyword>
<evidence type="ECO:0000313" key="3">
    <source>
        <dbReference type="Proteomes" id="UP000023541"/>
    </source>
</evidence>
<evidence type="ECO:0000256" key="1">
    <source>
        <dbReference type="SAM" id="Phobius"/>
    </source>
</evidence>
<feature type="transmembrane region" description="Helical" evidence="1">
    <location>
        <begin position="423"/>
        <end position="442"/>
    </location>
</feature>
<dbReference type="PANTHER" id="PTHR30092:SF0">
    <property type="entry name" value="INNER MEMBRANE PROTEIN CRED"/>
    <property type="match status" value="1"/>
</dbReference>
<dbReference type="NCBIfam" id="NF008712">
    <property type="entry name" value="PRK11715.1-1"/>
    <property type="match status" value="1"/>
</dbReference>
<organism evidence="2 3">
    <name type="scientific">Aquimarina atlantica</name>
    <dbReference type="NCBI Taxonomy" id="1317122"/>
    <lineage>
        <taxon>Bacteria</taxon>
        <taxon>Pseudomonadati</taxon>
        <taxon>Bacteroidota</taxon>
        <taxon>Flavobacteriia</taxon>
        <taxon>Flavobacteriales</taxon>
        <taxon>Flavobacteriaceae</taxon>
        <taxon>Aquimarina</taxon>
    </lineage>
</organism>
<dbReference type="InterPro" id="IPR010364">
    <property type="entry name" value="Uncharacterised_IM_CreD"/>
</dbReference>
<keyword evidence="1" id="KW-1133">Transmembrane helix</keyword>
<keyword evidence="3" id="KW-1185">Reference proteome</keyword>
<dbReference type="PANTHER" id="PTHR30092">
    <property type="entry name" value="INNER MEMBRANE PROTEIN CRED"/>
    <property type="match status" value="1"/>
</dbReference>
<reference evidence="2 3" key="1">
    <citation type="submission" date="2014-04" db="EMBL/GenBank/DDBJ databases">
        <title>Aquimarina sp. 22II-S11-z7 Genome Sequencing.</title>
        <authorList>
            <person name="Lai Q."/>
        </authorList>
    </citation>
    <scope>NUCLEOTIDE SEQUENCE [LARGE SCALE GENOMIC DNA]</scope>
    <source>
        <strain evidence="2 3">22II-S11-z7</strain>
    </source>
</reference>
<accession>A0A023BT54</accession>
<dbReference type="OrthoDB" id="9791851at2"/>
<dbReference type="Pfam" id="PF06123">
    <property type="entry name" value="CreD"/>
    <property type="match status" value="1"/>
</dbReference>
<dbReference type="Proteomes" id="UP000023541">
    <property type="component" value="Unassembled WGS sequence"/>
</dbReference>
<feature type="transmembrane region" description="Helical" evidence="1">
    <location>
        <begin position="320"/>
        <end position="339"/>
    </location>
</feature>
<feature type="transmembrane region" description="Helical" evidence="1">
    <location>
        <begin position="397"/>
        <end position="417"/>
    </location>
</feature>
<dbReference type="GO" id="GO:0005886">
    <property type="term" value="C:plasma membrane"/>
    <property type="evidence" value="ECO:0007669"/>
    <property type="project" value="TreeGrafter"/>
</dbReference>
<evidence type="ECO:0000313" key="2">
    <source>
        <dbReference type="EMBL" id="EZH72993.1"/>
    </source>
</evidence>
<gene>
    <name evidence="2" type="ORF">ATO12_18425</name>
</gene>
<dbReference type="EMBL" id="AQRA01000006">
    <property type="protein sequence ID" value="EZH72993.1"/>
    <property type="molecule type" value="Genomic_DNA"/>
</dbReference>
<dbReference type="AlphaFoldDB" id="A0A023BT54"/>
<dbReference type="PIRSF" id="PIRSF004548">
    <property type="entry name" value="CreD"/>
    <property type="match status" value="1"/>
</dbReference>
<comment type="caution">
    <text evidence="2">The sequence shown here is derived from an EMBL/GenBank/DDBJ whole genome shotgun (WGS) entry which is preliminary data.</text>
</comment>
<proteinExistence type="predicted"/>
<feature type="transmembrane region" description="Helical" evidence="1">
    <location>
        <begin position="371"/>
        <end position="390"/>
    </location>
</feature>
<name>A0A023BT54_9FLAO</name>
<feature type="transmembrane region" description="Helical" evidence="1">
    <location>
        <begin position="20"/>
        <end position="39"/>
    </location>
</feature>
<feature type="transmembrane region" description="Helical" evidence="1">
    <location>
        <begin position="346"/>
        <end position="365"/>
    </location>
</feature>